<proteinExistence type="predicted"/>
<reference evidence="1 2" key="1">
    <citation type="submission" date="2024-07" db="EMBL/GenBank/DDBJ databases">
        <title>Section-level genome sequencing and comparative genomics of Aspergillus sections Usti and Cavernicolus.</title>
        <authorList>
            <consortium name="Lawrence Berkeley National Laboratory"/>
            <person name="Nybo J.L."/>
            <person name="Vesth T.C."/>
            <person name="Theobald S."/>
            <person name="Frisvad J.C."/>
            <person name="Larsen T.O."/>
            <person name="Kjaerboelling I."/>
            <person name="Rothschild-Mancinelli K."/>
            <person name="Lyhne E.K."/>
            <person name="Kogle M.E."/>
            <person name="Barry K."/>
            <person name="Clum A."/>
            <person name="Na H."/>
            <person name="Ledsgaard L."/>
            <person name="Lin J."/>
            <person name="Lipzen A."/>
            <person name="Kuo A."/>
            <person name="Riley R."/>
            <person name="Mondo S."/>
            <person name="LaButti K."/>
            <person name="Haridas S."/>
            <person name="Pangalinan J."/>
            <person name="Salamov A.A."/>
            <person name="Simmons B.A."/>
            <person name="Magnuson J.K."/>
            <person name="Chen J."/>
            <person name="Drula E."/>
            <person name="Henrissat B."/>
            <person name="Wiebenga A."/>
            <person name="Lubbers R.J."/>
            <person name="Gomes A.C."/>
            <person name="Makela M.R."/>
            <person name="Stajich J."/>
            <person name="Grigoriev I.V."/>
            <person name="Mortensen U.H."/>
            <person name="De vries R.P."/>
            <person name="Baker S.E."/>
            <person name="Andersen M.R."/>
        </authorList>
    </citation>
    <scope>NUCLEOTIDE SEQUENCE [LARGE SCALE GENOMIC DNA]</scope>
    <source>
        <strain evidence="1 2">CBS 600.67</strain>
    </source>
</reference>
<dbReference type="EMBL" id="JBFXLS010000041">
    <property type="protein sequence ID" value="KAL2824730.1"/>
    <property type="molecule type" value="Genomic_DNA"/>
</dbReference>
<evidence type="ECO:0000313" key="1">
    <source>
        <dbReference type="EMBL" id="KAL2824730.1"/>
    </source>
</evidence>
<dbReference type="Proteomes" id="UP001610335">
    <property type="component" value="Unassembled WGS sequence"/>
</dbReference>
<accession>A0ABR4IAG4</accession>
<organism evidence="1 2">
    <name type="scientific">Aspergillus cavernicola</name>
    <dbReference type="NCBI Taxonomy" id="176166"/>
    <lineage>
        <taxon>Eukaryota</taxon>
        <taxon>Fungi</taxon>
        <taxon>Dikarya</taxon>
        <taxon>Ascomycota</taxon>
        <taxon>Pezizomycotina</taxon>
        <taxon>Eurotiomycetes</taxon>
        <taxon>Eurotiomycetidae</taxon>
        <taxon>Eurotiales</taxon>
        <taxon>Aspergillaceae</taxon>
        <taxon>Aspergillus</taxon>
        <taxon>Aspergillus subgen. Nidulantes</taxon>
    </lineage>
</organism>
<keyword evidence="2" id="KW-1185">Reference proteome</keyword>
<evidence type="ECO:0000313" key="2">
    <source>
        <dbReference type="Proteomes" id="UP001610335"/>
    </source>
</evidence>
<gene>
    <name evidence="1" type="ORF">BDW59DRAFT_81577</name>
</gene>
<name>A0ABR4IAG4_9EURO</name>
<protein>
    <submittedName>
        <fullName evidence="1">Uncharacterized protein</fullName>
    </submittedName>
</protein>
<comment type="caution">
    <text evidence="1">The sequence shown here is derived from an EMBL/GenBank/DDBJ whole genome shotgun (WGS) entry which is preliminary data.</text>
</comment>
<sequence length="196" mass="21689">MHYAGCNLVRSEGLVGHDSHRPYFSAFVSMYLVLPSTVVPSSALTSPLPESVQVRILLNLTAAVSSPQVSPPLSSLSFGCGGIIVYYSPGSPTYSSLLVPAQAVTRNATRPSRFPIDRDRIPSLQFYSTSRWAHCNSTEHRRNNEFEGLSLGYLASSSIWSDRERWQGDDGVKIDFHLWHATISSPTRFNRSPRCA</sequence>